<dbReference type="InterPro" id="IPR036855">
    <property type="entry name" value="Znf_CCCH_sf"/>
</dbReference>
<dbReference type="Gene3D" id="4.10.1000.10">
    <property type="entry name" value="Zinc finger, CCCH-type"/>
    <property type="match status" value="1"/>
</dbReference>
<evidence type="ECO:0000259" key="6">
    <source>
        <dbReference type="PROSITE" id="PS50103"/>
    </source>
</evidence>
<comment type="caution">
    <text evidence="7">The sequence shown here is derived from an EMBL/GenBank/DDBJ whole genome shotgun (WGS) entry which is preliminary data.</text>
</comment>
<feature type="compositionally biased region" description="Polar residues" evidence="5">
    <location>
        <begin position="599"/>
        <end position="611"/>
    </location>
</feature>
<dbReference type="InterPro" id="IPR000571">
    <property type="entry name" value="Znf_CCCH"/>
</dbReference>
<sequence>MWKGGRGKGREPCRFWASGSCMRGDSCWYSHESTDATAPAFAGKGKSGKGSTHREQGYKGAQTFAKGKGNAKGKKGKKGKRGGPAFEPMIFMNSVRDHPDELYSAARAAKHSGDTPLAIELLFMAIQIDATMGPEFSSRSTSRRASRDLEKWALTSEKEVEKSLVIFERVNRRLGLSLESGSEAGFSDDLDDLDDLFGPNYDEDEDEEVVFLRPDGTTESKTVSWCLGNDFFEVRPGVWSGPWYDASHQGAPCGANREHDDESEPDACDESDLYVRAELMEARHKTQQMQLGLTPAHTEAIFNDSYVELESQLQLMQAREYAEKRRSHSQKKLRLLRDVVAKGVKGLDEGDLHVHEEVLKVLLADFKEDADALLVANASCNSGSVERGSAIDYVHRMLSLHARLHQRLLTDVLDLVGYWCDVPFCRTLLVRQGLLQLLGGVLDRWPVCDENSAGIRLKALEALPQVIVDRDSHTQAVSAEGVALLRGLADSACHAEQPLHQFYALSIAANGLGNPGTGLARALLKQGLLGPAILLEHAGGRCTVHGSKRSIRDAAHHFISSMSMRLGTETIPIVRKSLQGLLTKGKPWNAADEERWRRSSSGNQAADCSLQ</sequence>
<dbReference type="EMBL" id="CAJNDS010002583">
    <property type="protein sequence ID" value="CAE7534207.1"/>
    <property type="molecule type" value="Genomic_DNA"/>
</dbReference>
<dbReference type="AlphaFoldDB" id="A0A812TG82"/>
<name>A0A812TG82_9DINO</name>
<evidence type="ECO:0000313" key="8">
    <source>
        <dbReference type="Proteomes" id="UP000604046"/>
    </source>
</evidence>
<reference evidence="7" key="1">
    <citation type="submission" date="2021-02" db="EMBL/GenBank/DDBJ databases">
        <authorList>
            <person name="Dougan E. K."/>
            <person name="Rhodes N."/>
            <person name="Thang M."/>
            <person name="Chan C."/>
        </authorList>
    </citation>
    <scope>NUCLEOTIDE SEQUENCE</scope>
</reference>
<dbReference type="SMART" id="SM00356">
    <property type="entry name" value="ZnF_C3H1"/>
    <property type="match status" value="1"/>
</dbReference>
<feature type="compositionally biased region" description="Basic residues" evidence="5">
    <location>
        <begin position="69"/>
        <end position="81"/>
    </location>
</feature>
<evidence type="ECO:0000256" key="1">
    <source>
        <dbReference type="ARBA" id="ARBA00022723"/>
    </source>
</evidence>
<feature type="domain" description="C3H1-type" evidence="6">
    <location>
        <begin position="7"/>
        <end position="34"/>
    </location>
</feature>
<organism evidence="7 8">
    <name type="scientific">Symbiodinium natans</name>
    <dbReference type="NCBI Taxonomy" id="878477"/>
    <lineage>
        <taxon>Eukaryota</taxon>
        <taxon>Sar</taxon>
        <taxon>Alveolata</taxon>
        <taxon>Dinophyceae</taxon>
        <taxon>Suessiales</taxon>
        <taxon>Symbiodiniaceae</taxon>
        <taxon>Symbiodinium</taxon>
    </lineage>
</organism>
<evidence type="ECO:0000256" key="2">
    <source>
        <dbReference type="ARBA" id="ARBA00022771"/>
    </source>
</evidence>
<keyword evidence="3 4" id="KW-0862">Zinc</keyword>
<dbReference type="OrthoDB" id="418847at2759"/>
<keyword evidence="8" id="KW-1185">Reference proteome</keyword>
<dbReference type="PROSITE" id="PS50103">
    <property type="entry name" value="ZF_C3H1"/>
    <property type="match status" value="1"/>
</dbReference>
<dbReference type="SUPFAM" id="SSF90229">
    <property type="entry name" value="CCCH zinc finger"/>
    <property type="match status" value="1"/>
</dbReference>
<dbReference type="GO" id="GO:0008270">
    <property type="term" value="F:zinc ion binding"/>
    <property type="evidence" value="ECO:0007669"/>
    <property type="project" value="UniProtKB-KW"/>
</dbReference>
<keyword evidence="1 4" id="KW-0479">Metal-binding</keyword>
<evidence type="ECO:0000256" key="5">
    <source>
        <dbReference type="SAM" id="MobiDB-lite"/>
    </source>
</evidence>
<feature type="region of interest" description="Disordered" evidence="5">
    <location>
        <begin position="592"/>
        <end position="611"/>
    </location>
</feature>
<evidence type="ECO:0000256" key="3">
    <source>
        <dbReference type="ARBA" id="ARBA00022833"/>
    </source>
</evidence>
<accession>A0A812TG82</accession>
<protein>
    <submittedName>
        <fullName evidence="7">BacA protein</fullName>
    </submittedName>
</protein>
<gene>
    <name evidence="7" type="primary">bacA</name>
    <name evidence="7" type="ORF">SNAT2548_LOCUS29935</name>
</gene>
<evidence type="ECO:0000256" key="4">
    <source>
        <dbReference type="PROSITE-ProRule" id="PRU00723"/>
    </source>
</evidence>
<keyword evidence="2 4" id="KW-0863">Zinc-finger</keyword>
<feature type="zinc finger region" description="C3H1-type" evidence="4">
    <location>
        <begin position="7"/>
        <end position="34"/>
    </location>
</feature>
<proteinExistence type="predicted"/>
<feature type="region of interest" description="Disordered" evidence="5">
    <location>
        <begin position="40"/>
        <end position="86"/>
    </location>
</feature>
<dbReference type="Proteomes" id="UP000604046">
    <property type="component" value="Unassembled WGS sequence"/>
</dbReference>
<evidence type="ECO:0000313" key="7">
    <source>
        <dbReference type="EMBL" id="CAE7534207.1"/>
    </source>
</evidence>